<gene>
    <name evidence="1" type="ORF">D0435_01800</name>
</gene>
<protein>
    <submittedName>
        <fullName evidence="1">Uncharacterized protein</fullName>
    </submittedName>
</protein>
<comment type="caution">
    <text evidence="1">The sequence shown here is derived from an EMBL/GenBank/DDBJ whole genome shotgun (WGS) entry which is preliminary data.</text>
</comment>
<reference evidence="1 2" key="1">
    <citation type="submission" date="2018-08" db="EMBL/GenBank/DDBJ databases">
        <title>Murine metabolic-syndrome-specific gut microbial biobank.</title>
        <authorList>
            <person name="Liu C."/>
        </authorList>
    </citation>
    <scope>NUCLEOTIDE SEQUENCE [LARGE SCALE GENOMIC DNA]</scope>
    <source>
        <strain evidence="1 2">28</strain>
    </source>
</reference>
<dbReference type="EMBL" id="QXWK01000001">
    <property type="protein sequence ID" value="NBH60409.1"/>
    <property type="molecule type" value="Genomic_DNA"/>
</dbReference>
<evidence type="ECO:0000313" key="2">
    <source>
        <dbReference type="Proteomes" id="UP000446866"/>
    </source>
</evidence>
<sequence>MKIKIHADKYHMTIPVPVSLAGVALKVIPNSAFDAMKESVPKEFEHLVSRKAIQFYYKMYREIMAEYPGLEIVHVESHDGAMVSIRL</sequence>
<proteinExistence type="predicted"/>
<dbReference type="RefSeq" id="WP_160200695.1">
    <property type="nucleotide sequence ID" value="NZ_QXWK01000001.1"/>
</dbReference>
<name>A0A845QFK4_9FIRM</name>
<organism evidence="1 2">
    <name type="scientific">Anaerotruncus colihominis</name>
    <dbReference type="NCBI Taxonomy" id="169435"/>
    <lineage>
        <taxon>Bacteria</taxon>
        <taxon>Bacillati</taxon>
        <taxon>Bacillota</taxon>
        <taxon>Clostridia</taxon>
        <taxon>Eubacteriales</taxon>
        <taxon>Oscillospiraceae</taxon>
        <taxon>Anaerotruncus</taxon>
    </lineage>
</organism>
<dbReference type="AlphaFoldDB" id="A0A845QFK4"/>
<dbReference type="Proteomes" id="UP000446866">
    <property type="component" value="Unassembled WGS sequence"/>
</dbReference>
<keyword evidence="2" id="KW-1185">Reference proteome</keyword>
<evidence type="ECO:0000313" key="1">
    <source>
        <dbReference type="EMBL" id="NBH60409.1"/>
    </source>
</evidence>
<accession>A0A845QFK4</accession>